<dbReference type="GO" id="GO:0008270">
    <property type="term" value="F:zinc ion binding"/>
    <property type="evidence" value="ECO:0007669"/>
    <property type="project" value="TreeGrafter"/>
</dbReference>
<dbReference type="Gene3D" id="3.20.20.70">
    <property type="entry name" value="Aldolase class I"/>
    <property type="match status" value="1"/>
</dbReference>
<feature type="binding site" evidence="13">
    <location>
        <position position="217"/>
    </location>
    <ligand>
        <name>5-aminolevulinate</name>
        <dbReference type="ChEBI" id="CHEBI:356416"/>
        <label>1</label>
    </ligand>
</feature>
<name>G9QQ76_9BACI</name>
<feature type="active site" description="Schiff-base intermediate with substrate" evidence="12">
    <location>
        <position position="248"/>
    </location>
</feature>
<keyword evidence="14" id="KW-0479">Metal-binding</keyword>
<accession>G9QQ76</accession>
<evidence type="ECO:0000256" key="10">
    <source>
        <dbReference type="ARBA" id="ARBA00025628"/>
    </source>
</evidence>
<evidence type="ECO:0000256" key="17">
    <source>
        <dbReference type="RuleBase" id="RU004161"/>
    </source>
</evidence>
<evidence type="ECO:0000256" key="2">
    <source>
        <dbReference type="ARBA" id="ARBA00004694"/>
    </source>
</evidence>
<dbReference type="GO" id="GO:0006782">
    <property type="term" value="P:protoporphyrinogen IX biosynthetic process"/>
    <property type="evidence" value="ECO:0007669"/>
    <property type="project" value="UniProtKB-UniPathway"/>
</dbReference>
<dbReference type="GO" id="GO:0005829">
    <property type="term" value="C:cytosol"/>
    <property type="evidence" value="ECO:0007669"/>
    <property type="project" value="TreeGrafter"/>
</dbReference>
<proteinExistence type="inferred from homology"/>
<comment type="pathway">
    <text evidence="2">Porphyrin-containing compound metabolism; protoporphyrin-IX biosynthesis; coproporphyrinogen-III from 5-aminolevulinate: step 1/4.</text>
</comment>
<feature type="binding site" evidence="13">
    <location>
        <position position="274"/>
    </location>
    <ligand>
        <name>5-aminolevulinate</name>
        <dbReference type="ChEBI" id="CHEBI:356416"/>
        <label>2</label>
    </ligand>
</feature>
<comment type="catalytic activity">
    <reaction evidence="11 16">
        <text>2 5-aminolevulinate = porphobilinogen + 2 H2O + H(+)</text>
        <dbReference type="Rhea" id="RHEA:24064"/>
        <dbReference type="ChEBI" id="CHEBI:15377"/>
        <dbReference type="ChEBI" id="CHEBI:15378"/>
        <dbReference type="ChEBI" id="CHEBI:58126"/>
        <dbReference type="ChEBI" id="CHEBI:356416"/>
        <dbReference type="EC" id="4.2.1.24"/>
    </reaction>
</comment>
<comment type="caution">
    <text evidence="18">The sequence shown here is derived from an EMBL/GenBank/DDBJ whole genome shotgun (WGS) entry which is preliminary data.</text>
</comment>
<comment type="subunit">
    <text evidence="4 16">Homooctamer.</text>
</comment>
<evidence type="ECO:0000256" key="8">
    <source>
        <dbReference type="ARBA" id="ARBA00023239"/>
    </source>
</evidence>
<dbReference type="RefSeq" id="WP_003355541.1">
    <property type="nucleotide sequence ID" value="NZ_JH414764.1"/>
</dbReference>
<dbReference type="PATRIC" id="fig|665952.3.peg.3366"/>
<evidence type="ECO:0000256" key="16">
    <source>
        <dbReference type="RuleBase" id="RU000515"/>
    </source>
</evidence>
<keyword evidence="8 16" id="KW-0456">Lyase</keyword>
<evidence type="ECO:0000256" key="9">
    <source>
        <dbReference type="ARBA" id="ARBA00023244"/>
    </source>
</evidence>
<feature type="active site" description="Schiff-base intermediate with substrate" evidence="12">
    <location>
        <position position="195"/>
    </location>
</feature>
<evidence type="ECO:0000313" key="19">
    <source>
        <dbReference type="Proteomes" id="UP000011747"/>
    </source>
</evidence>
<keyword evidence="19" id="KW-1185">Reference proteome</keyword>
<dbReference type="FunFam" id="3.20.20.70:FF:000019">
    <property type="entry name" value="Delta-aminolevulinic acid dehydratase"/>
    <property type="match status" value="1"/>
</dbReference>
<evidence type="ECO:0000256" key="6">
    <source>
        <dbReference type="ARBA" id="ARBA00020771"/>
    </source>
</evidence>
<dbReference type="InterPro" id="IPR030656">
    <property type="entry name" value="ALAD_AS"/>
</dbReference>
<dbReference type="UniPathway" id="UPA00251">
    <property type="reaction ID" value="UER00318"/>
</dbReference>
<evidence type="ECO:0000256" key="5">
    <source>
        <dbReference type="ARBA" id="ARBA00012053"/>
    </source>
</evidence>
<evidence type="ECO:0000256" key="14">
    <source>
        <dbReference type="PIRSR" id="PIRSR001415-3"/>
    </source>
</evidence>
<dbReference type="GO" id="GO:0004655">
    <property type="term" value="F:porphobilinogen synthase activity"/>
    <property type="evidence" value="ECO:0007669"/>
    <property type="project" value="UniProtKB-EC"/>
</dbReference>
<comment type="cofactor">
    <cofactor evidence="1">
        <name>Zn(2+)</name>
        <dbReference type="ChEBI" id="CHEBI:29105"/>
    </cofactor>
</comment>
<evidence type="ECO:0000256" key="11">
    <source>
        <dbReference type="ARBA" id="ARBA00047651"/>
    </source>
</evidence>
<dbReference type="PIRSF" id="PIRSF001415">
    <property type="entry name" value="Porphbilin_synth"/>
    <property type="match status" value="1"/>
</dbReference>
<feature type="binding site" evidence="14">
    <location>
        <position position="122"/>
    </location>
    <ligand>
        <name>Zn(2+)</name>
        <dbReference type="ChEBI" id="CHEBI:29105"/>
        <note>catalytic</note>
    </ligand>
</feature>
<feature type="binding site" evidence="15">
    <location>
        <position position="233"/>
    </location>
    <ligand>
        <name>Mg(2+)</name>
        <dbReference type="ChEBI" id="CHEBI:18420"/>
    </ligand>
</feature>
<feature type="binding site" evidence="14">
    <location>
        <position position="130"/>
    </location>
    <ligand>
        <name>Zn(2+)</name>
        <dbReference type="ChEBI" id="CHEBI:29105"/>
        <note>catalytic</note>
    </ligand>
</feature>
<dbReference type="PANTHER" id="PTHR11458">
    <property type="entry name" value="DELTA-AMINOLEVULINIC ACID DEHYDRATASE"/>
    <property type="match status" value="1"/>
</dbReference>
<keyword evidence="9 16" id="KW-0627">Porphyrin biosynthesis</keyword>
<reference evidence="18 19" key="1">
    <citation type="submission" date="2011-09" db="EMBL/GenBank/DDBJ databases">
        <title>The Genome Sequence of Bacillus smithii 7_3_47FAA.</title>
        <authorList>
            <consortium name="The Broad Institute Genome Sequencing Platform"/>
            <person name="Earl A."/>
            <person name="Ward D."/>
            <person name="Feldgarden M."/>
            <person name="Gevers D."/>
            <person name="Daigneault M."/>
            <person name="Strauss J."/>
            <person name="Allen-Vercoe E."/>
            <person name="Young S.K."/>
            <person name="Zeng Q."/>
            <person name="Gargeya S."/>
            <person name="Fitzgerald M."/>
            <person name="Haas B."/>
            <person name="Abouelleil A."/>
            <person name="Alvarado L."/>
            <person name="Arachchi H.M."/>
            <person name="Berlin A."/>
            <person name="Brown A."/>
            <person name="Chapman S.B."/>
            <person name="Chen Z."/>
            <person name="Dunbar C."/>
            <person name="Freedman E."/>
            <person name="Gearin G."/>
            <person name="Goldberg J."/>
            <person name="Griggs A."/>
            <person name="Gujja S."/>
            <person name="Heiman D."/>
            <person name="Howarth C."/>
            <person name="Larson L."/>
            <person name="Lui A."/>
            <person name="MacDonald P.J.P."/>
            <person name="Montmayeur A."/>
            <person name="Murphy C."/>
            <person name="Neiman D."/>
            <person name="Pearson M."/>
            <person name="Priest M."/>
            <person name="Roberts A."/>
            <person name="Saif S."/>
            <person name="Shea T."/>
            <person name="Shenoy N."/>
            <person name="Sisk P."/>
            <person name="Stolte C."/>
            <person name="Sykes S."/>
            <person name="Wortman J."/>
            <person name="Nusbaum C."/>
            <person name="Birren B."/>
        </authorList>
    </citation>
    <scope>NUCLEOTIDE SEQUENCE [LARGE SCALE GENOMIC DNA]</scope>
    <source>
        <strain evidence="18 19">7_3_47FAA</strain>
    </source>
</reference>
<evidence type="ECO:0000256" key="12">
    <source>
        <dbReference type="PIRSR" id="PIRSR001415-1"/>
    </source>
</evidence>
<dbReference type="PANTHER" id="PTHR11458:SF0">
    <property type="entry name" value="DELTA-AMINOLEVULINIC ACID DEHYDRATASE"/>
    <property type="match status" value="1"/>
</dbReference>
<dbReference type="NCBIfam" id="NF006762">
    <property type="entry name" value="PRK09283.1"/>
    <property type="match status" value="1"/>
</dbReference>
<evidence type="ECO:0000256" key="13">
    <source>
        <dbReference type="PIRSR" id="PIRSR001415-2"/>
    </source>
</evidence>
<evidence type="ECO:0000313" key="18">
    <source>
        <dbReference type="EMBL" id="EHL73390.1"/>
    </source>
</evidence>
<dbReference type="PROSITE" id="PS00169">
    <property type="entry name" value="D_ALA_DEHYDRATASE"/>
    <property type="match status" value="1"/>
</dbReference>
<keyword evidence="14" id="KW-0862">Zinc</keyword>
<evidence type="ECO:0000256" key="15">
    <source>
        <dbReference type="PIRSR" id="PIRSR001415-5"/>
    </source>
</evidence>
<evidence type="ECO:0000256" key="4">
    <source>
        <dbReference type="ARBA" id="ARBA00011823"/>
    </source>
</evidence>
<sequence length="328" mass="36817">MELQFKRHRRLRQSSNMRALVRENFVRKEDLIYPIFAVEGVNIKNEVKSMPGVYQYSIDRLKEEMDEIVELGIKSVIVFGVPKEKDEVGSGAYHDHGIVQEAIRYIKSHYPDIVVVADTCLCEYTSHGHCGVVEGSQILNDPSLDLLAKTAISQAKAGADIIAPSNMMDGFVAAIRKGLDESGFEYVPIMSYAVKYSSSFYGPFRDAADSTPQFGDRKTYQMDPANRREALREAESDIEEGADFLIVKPAMSYLDIVRDVRNSFNVPIVAYNVSGEYSMVKAAAQNGWIDEKAIVMEKLTSMKRAGADLIITYFAKDVCRYLQEDSVL</sequence>
<keyword evidence="15" id="KW-0460">Magnesium</keyword>
<dbReference type="SMART" id="SM01004">
    <property type="entry name" value="ALAD"/>
    <property type="match status" value="1"/>
</dbReference>
<protein>
    <recommendedName>
        <fullName evidence="6 16">Delta-aminolevulinic acid dehydratase</fullName>
        <ecNumber evidence="5 16">4.2.1.24</ecNumber>
    </recommendedName>
</protein>
<evidence type="ECO:0000256" key="3">
    <source>
        <dbReference type="ARBA" id="ARBA00008055"/>
    </source>
</evidence>
<dbReference type="CDD" id="cd00384">
    <property type="entry name" value="ALAD_PBGS"/>
    <property type="match status" value="1"/>
</dbReference>
<evidence type="ECO:0000256" key="1">
    <source>
        <dbReference type="ARBA" id="ARBA00001947"/>
    </source>
</evidence>
<dbReference type="AlphaFoldDB" id="G9QQ76"/>
<comment type="function">
    <text evidence="10">Catalyzes an early step in the biosynthesis of tetrapyrroles. Binds two molecules of 5-aminolevulinate per subunit, each at a distinct site, and catalyzes their condensation to form porphobilinogen.</text>
</comment>
<feature type="binding site" evidence="13">
    <location>
        <position position="313"/>
    </location>
    <ligand>
        <name>5-aminolevulinate</name>
        <dbReference type="ChEBI" id="CHEBI:356416"/>
        <label>2</label>
    </ligand>
</feature>
<dbReference type="EC" id="4.2.1.24" evidence="5 16"/>
<dbReference type="EMBL" id="ACWF01000158">
    <property type="protein sequence ID" value="EHL73390.1"/>
    <property type="molecule type" value="Genomic_DNA"/>
</dbReference>
<feature type="binding site" evidence="14">
    <location>
        <position position="120"/>
    </location>
    <ligand>
        <name>Zn(2+)</name>
        <dbReference type="ChEBI" id="CHEBI:29105"/>
        <note>catalytic</note>
    </ligand>
</feature>
<dbReference type="HOGENOM" id="CLU_035731_0_0_9"/>
<dbReference type="PRINTS" id="PR00144">
    <property type="entry name" value="DALDHYDRTASE"/>
</dbReference>
<keyword evidence="7" id="KW-0350">Heme biosynthesis</keyword>
<feature type="binding site" evidence="13">
    <location>
        <position position="205"/>
    </location>
    <ligand>
        <name>5-aminolevulinate</name>
        <dbReference type="ChEBI" id="CHEBI:356416"/>
        <label>1</label>
    </ligand>
</feature>
<dbReference type="SUPFAM" id="SSF51569">
    <property type="entry name" value="Aldolase"/>
    <property type="match status" value="1"/>
</dbReference>
<dbReference type="InterPro" id="IPR001731">
    <property type="entry name" value="ALAD"/>
</dbReference>
<dbReference type="Proteomes" id="UP000011747">
    <property type="component" value="Unassembled WGS sequence"/>
</dbReference>
<organism evidence="18 19">
    <name type="scientific">Bacillus smithii 7_3_47FAA</name>
    <dbReference type="NCBI Taxonomy" id="665952"/>
    <lineage>
        <taxon>Bacteria</taxon>
        <taxon>Bacillati</taxon>
        <taxon>Bacillota</taxon>
        <taxon>Bacilli</taxon>
        <taxon>Bacillales</taxon>
        <taxon>Bacillaceae</taxon>
        <taxon>Bacillus</taxon>
    </lineage>
</organism>
<comment type="similarity">
    <text evidence="3 17">Belongs to the ALAD family.</text>
</comment>
<dbReference type="InterPro" id="IPR013785">
    <property type="entry name" value="Aldolase_TIM"/>
</dbReference>
<evidence type="ECO:0000256" key="7">
    <source>
        <dbReference type="ARBA" id="ARBA00023133"/>
    </source>
</evidence>
<dbReference type="GeneID" id="87582439"/>
<dbReference type="Pfam" id="PF00490">
    <property type="entry name" value="ALAD"/>
    <property type="match status" value="1"/>
</dbReference>
<gene>
    <name evidence="18" type="ORF">HMPREF1015_00443</name>
</gene>